<proteinExistence type="predicted"/>
<evidence type="ECO:0000313" key="2">
    <source>
        <dbReference type="EMBL" id="CAL1149160.1"/>
    </source>
</evidence>
<reference evidence="1" key="1">
    <citation type="submission" date="2022-10" db="EMBL/GenBank/DDBJ databases">
        <authorList>
            <person name="Chen Y."/>
            <person name="Dougan E. K."/>
            <person name="Chan C."/>
            <person name="Rhodes N."/>
            <person name="Thang M."/>
        </authorList>
    </citation>
    <scope>NUCLEOTIDE SEQUENCE</scope>
</reference>
<evidence type="ECO:0000313" key="3">
    <source>
        <dbReference type="Proteomes" id="UP001152797"/>
    </source>
</evidence>
<name>A0A9P1CQR1_9DINO</name>
<organism evidence="1">
    <name type="scientific">Cladocopium goreaui</name>
    <dbReference type="NCBI Taxonomy" id="2562237"/>
    <lineage>
        <taxon>Eukaryota</taxon>
        <taxon>Sar</taxon>
        <taxon>Alveolata</taxon>
        <taxon>Dinophyceae</taxon>
        <taxon>Suessiales</taxon>
        <taxon>Symbiodiniaceae</taxon>
        <taxon>Cladocopium</taxon>
    </lineage>
</organism>
<dbReference type="AlphaFoldDB" id="A0A9P1CQR1"/>
<evidence type="ECO:0000313" key="1">
    <source>
        <dbReference type="EMBL" id="CAI3995785.1"/>
    </source>
</evidence>
<keyword evidence="3" id="KW-1185">Reference proteome</keyword>
<dbReference type="Proteomes" id="UP001152797">
    <property type="component" value="Unassembled WGS sequence"/>
</dbReference>
<protein>
    <recommendedName>
        <fullName evidence="4">Methyltransferase FkbM domain-containing protein</fullName>
    </recommendedName>
</protein>
<sequence>MASLVLAIAGASGFPLTCPPPDPACVAEVGSSNWKLRAQVDKGLSQRTYELLTIHDWIPKEDEASRATAILGLETMEIARQILCAATFRKCDSEGVKNAVMLVPLEKVSKRSAAERAIDVCTDLREDVNWLGTCSYALWQWADAEYFVSARNFMPDSEPQTSEETDRLNWKKTDSNAGFFAPVFPPRLSPSAVCEDSLRWMSNNSSSSSQPVFSGEAFGDVSWVDVSNLRTRHLSSISLLEVLENGRRFQEQHPDGLSRVAVNLGGGDGVCRVGHGLDPVNCFFVQGYGGVVFEANKSLEPELQVSLGKFVPHIQILAEAAEVETISERLADAMANRPGRVVQRDEIDFIKVDVDGLDCHLVQALTLGKWRPKVWHVEINPLFPPGIALWPSGSSLGVSTTTNQRELSSAFSRRGESDTKQALVGCSLQALLDVAGSDYELLHVEFENAVLLRKDISEALEPWLSSRSIVQKWRDGYFCHPIARVRQPHDDDEDSLFLHYDFRRWGDPALERSELLKLVQDFLHQFVKEGTYSFEAPPKIPPRRSNSLPPLPVYGQTGMQDINCESRKDYVFQWQIILANMESLLSSWTSGRGDVEVVLAALVEDFAGKLNIDRAWPIFKTVAAWECPLGGLAVAIAMRWRCMSAFWKDNPIFPATEEFFDAMNSQLPLILRRKTKRATEPPKFAAPLGCENLLMRYIQAGIRRSDLESLLESRWPIFELLSSMHTWSETWPRGYP</sequence>
<dbReference type="EMBL" id="CAMXCT020002113">
    <property type="protein sequence ID" value="CAL1149160.1"/>
    <property type="molecule type" value="Genomic_DNA"/>
</dbReference>
<dbReference type="EMBL" id="CAMXCT010002113">
    <property type="protein sequence ID" value="CAI3995785.1"/>
    <property type="molecule type" value="Genomic_DNA"/>
</dbReference>
<dbReference type="EMBL" id="CAMXCT030002113">
    <property type="protein sequence ID" value="CAL4783097.1"/>
    <property type="molecule type" value="Genomic_DNA"/>
</dbReference>
<gene>
    <name evidence="1" type="ORF">C1SCF055_LOCUS22311</name>
</gene>
<reference evidence="2" key="2">
    <citation type="submission" date="2024-04" db="EMBL/GenBank/DDBJ databases">
        <authorList>
            <person name="Chen Y."/>
            <person name="Shah S."/>
            <person name="Dougan E. K."/>
            <person name="Thang M."/>
            <person name="Chan C."/>
        </authorList>
    </citation>
    <scope>NUCLEOTIDE SEQUENCE [LARGE SCALE GENOMIC DNA]</scope>
</reference>
<accession>A0A9P1CQR1</accession>
<dbReference type="OrthoDB" id="406739at2759"/>
<comment type="caution">
    <text evidence="1">The sequence shown here is derived from an EMBL/GenBank/DDBJ whole genome shotgun (WGS) entry which is preliminary data.</text>
</comment>
<evidence type="ECO:0008006" key="4">
    <source>
        <dbReference type="Google" id="ProtNLM"/>
    </source>
</evidence>